<dbReference type="InterPro" id="IPR015655">
    <property type="entry name" value="PP2C"/>
</dbReference>
<feature type="region of interest" description="Disordered" evidence="6">
    <location>
        <begin position="110"/>
        <end position="138"/>
    </location>
</feature>
<comment type="similarity">
    <text evidence="1 5">Belongs to the PP2C family.</text>
</comment>
<evidence type="ECO:0000313" key="8">
    <source>
        <dbReference type="EMBL" id="EDK41746.2"/>
    </source>
</evidence>
<dbReference type="GO" id="GO:0006388">
    <property type="term" value="P:tRNA splicing, via endonucleolytic cleavage and ligation"/>
    <property type="evidence" value="ECO:0007669"/>
    <property type="project" value="EnsemblFungi"/>
</dbReference>
<feature type="domain" description="PPM-type phosphatase" evidence="7">
    <location>
        <begin position="42"/>
        <end position="356"/>
    </location>
</feature>
<dbReference type="VEuPathDB" id="FungiDB:PGUG_05844"/>
<dbReference type="eggNOG" id="KOG0698">
    <property type="taxonomic scope" value="Eukaryota"/>
</dbReference>
<dbReference type="Proteomes" id="UP000001997">
    <property type="component" value="Unassembled WGS sequence"/>
</dbReference>
<dbReference type="GO" id="GO:0046872">
    <property type="term" value="F:metal ion binding"/>
    <property type="evidence" value="ECO:0007669"/>
    <property type="project" value="UniProtKB-KW"/>
</dbReference>
<dbReference type="OrthoDB" id="10264738at2759"/>
<feature type="compositionally biased region" description="Polar residues" evidence="6">
    <location>
        <begin position="1"/>
        <end position="29"/>
    </location>
</feature>
<dbReference type="EMBL" id="CH408162">
    <property type="protein sequence ID" value="EDK41746.2"/>
    <property type="molecule type" value="Genomic_DNA"/>
</dbReference>
<dbReference type="InterPro" id="IPR001932">
    <property type="entry name" value="PPM-type_phosphatase-like_dom"/>
</dbReference>
<evidence type="ECO:0000256" key="4">
    <source>
        <dbReference type="ARBA" id="ARBA00022912"/>
    </source>
</evidence>
<keyword evidence="3 5" id="KW-0378">Hydrolase</keyword>
<dbReference type="InterPro" id="IPR000222">
    <property type="entry name" value="PP2C_BS"/>
</dbReference>
<sequence length="363" mass="40056">MSLQNNRTGSMSSISKTSGTRSRSNSAANDETDDPFAGLSFSVGVAENKNVTYRSKMEDVHTYVANFAEKLDWGYFAIFDGHAGKSTARWCGNNLHTILEQEILHGELSTTASPVDPEDNDSDISDLPTPQKDRLDPPVLSDMQENLYQAFLRADTLNEKEGNGSSGSTAAVAVLRWEANRHSPQEKPEQSQSKTEKKNHPYDFVPTNHKRVLYTSNVGDSRIVLCRSGHPYRLSYDHKATDLNEIERIKNARGLVMKNRVNGVLAVSRSLGDSYMKDLVIGVPFTTATEITQNDEFMILACDGVWDVISDAAACKTVSQVLHESNNNAQLAASRLCQQAIDNSTTDNVTVMVVRFHSGVFNC</sequence>
<dbReference type="InterPro" id="IPR036457">
    <property type="entry name" value="PPM-type-like_dom_sf"/>
</dbReference>
<dbReference type="Gene3D" id="3.60.40.10">
    <property type="entry name" value="PPM-type phosphatase domain"/>
    <property type="match status" value="1"/>
</dbReference>
<accession>A5DRE3</accession>
<reference evidence="8 9" key="1">
    <citation type="journal article" date="2009" name="Nature">
        <title>Evolution of pathogenicity and sexual reproduction in eight Candida genomes.</title>
        <authorList>
            <person name="Butler G."/>
            <person name="Rasmussen M.D."/>
            <person name="Lin M.F."/>
            <person name="Santos M.A."/>
            <person name="Sakthikumar S."/>
            <person name="Munro C.A."/>
            <person name="Rheinbay E."/>
            <person name="Grabherr M."/>
            <person name="Forche A."/>
            <person name="Reedy J.L."/>
            <person name="Agrafioti I."/>
            <person name="Arnaud M.B."/>
            <person name="Bates S."/>
            <person name="Brown A.J."/>
            <person name="Brunke S."/>
            <person name="Costanzo M.C."/>
            <person name="Fitzpatrick D.A."/>
            <person name="de Groot P.W."/>
            <person name="Harris D."/>
            <person name="Hoyer L.L."/>
            <person name="Hube B."/>
            <person name="Klis F.M."/>
            <person name="Kodira C."/>
            <person name="Lennard N."/>
            <person name="Logue M.E."/>
            <person name="Martin R."/>
            <person name="Neiman A.M."/>
            <person name="Nikolaou E."/>
            <person name="Quail M.A."/>
            <person name="Quinn J."/>
            <person name="Santos M.C."/>
            <person name="Schmitzberger F.F."/>
            <person name="Sherlock G."/>
            <person name="Shah P."/>
            <person name="Silverstein K.A."/>
            <person name="Skrzypek M.S."/>
            <person name="Soll D."/>
            <person name="Staggs R."/>
            <person name="Stansfield I."/>
            <person name="Stumpf M.P."/>
            <person name="Sudbery P.E."/>
            <person name="Srikantha T."/>
            <person name="Zeng Q."/>
            <person name="Berman J."/>
            <person name="Berriman M."/>
            <person name="Heitman J."/>
            <person name="Gow N.A."/>
            <person name="Lorenz M.C."/>
            <person name="Birren B.W."/>
            <person name="Kellis M."/>
            <person name="Cuomo C.A."/>
        </authorList>
    </citation>
    <scope>NUCLEOTIDE SEQUENCE [LARGE SCALE GENOMIC DNA]</scope>
    <source>
        <strain evidence="9">ATCC 6260 / CBS 566 / DSM 6381 / JCM 1539 / NBRC 10279 / NRRL Y-324</strain>
    </source>
</reference>
<dbReference type="CDD" id="cd00143">
    <property type="entry name" value="PP2Cc"/>
    <property type="match status" value="1"/>
</dbReference>
<feature type="region of interest" description="Disordered" evidence="6">
    <location>
        <begin position="181"/>
        <end position="204"/>
    </location>
</feature>
<keyword evidence="9" id="KW-1185">Reference proteome</keyword>
<dbReference type="SUPFAM" id="SSF81606">
    <property type="entry name" value="PP2C-like"/>
    <property type="match status" value="1"/>
</dbReference>
<dbReference type="GO" id="GO:0005634">
    <property type="term" value="C:nucleus"/>
    <property type="evidence" value="ECO:0007669"/>
    <property type="project" value="EnsemblFungi"/>
</dbReference>
<dbReference type="AlphaFoldDB" id="A5DRE3"/>
<keyword evidence="2" id="KW-0479">Metal-binding</keyword>
<dbReference type="HOGENOM" id="CLU_013173_1_1_1"/>
<evidence type="ECO:0000256" key="1">
    <source>
        <dbReference type="ARBA" id="ARBA00006702"/>
    </source>
</evidence>
<keyword evidence="4 5" id="KW-0904">Protein phosphatase</keyword>
<dbReference type="GO" id="GO:0000750">
    <property type="term" value="P:pheromone-dependent signal transduction involved in conjugation with cellular fusion"/>
    <property type="evidence" value="ECO:0007669"/>
    <property type="project" value="EnsemblFungi"/>
</dbReference>
<name>A5DRE3_PICGU</name>
<dbReference type="PANTHER" id="PTHR13832">
    <property type="entry name" value="PROTEIN PHOSPHATASE 2C"/>
    <property type="match status" value="1"/>
</dbReference>
<dbReference type="GO" id="GO:1990439">
    <property type="term" value="F:MAP kinase serine/threonine phosphatase activity"/>
    <property type="evidence" value="ECO:0007669"/>
    <property type="project" value="EnsemblFungi"/>
</dbReference>
<evidence type="ECO:0000256" key="2">
    <source>
        <dbReference type="ARBA" id="ARBA00022723"/>
    </source>
</evidence>
<dbReference type="STRING" id="294746.A5DRE3"/>
<dbReference type="InParanoid" id="A5DRE3"/>
<dbReference type="GO" id="GO:0043409">
    <property type="term" value="P:negative regulation of MAPK cascade"/>
    <property type="evidence" value="ECO:0007669"/>
    <property type="project" value="EnsemblFungi"/>
</dbReference>
<evidence type="ECO:0000256" key="3">
    <source>
        <dbReference type="ARBA" id="ARBA00022801"/>
    </source>
</evidence>
<dbReference type="GO" id="GO:0005777">
    <property type="term" value="C:peroxisome"/>
    <property type="evidence" value="ECO:0007669"/>
    <property type="project" value="EnsemblFungi"/>
</dbReference>
<organism evidence="8 9">
    <name type="scientific">Meyerozyma guilliermondii (strain ATCC 6260 / CBS 566 / DSM 6381 / JCM 1539 / NBRC 10279 / NRRL Y-324)</name>
    <name type="common">Yeast</name>
    <name type="synonym">Candida guilliermondii</name>
    <dbReference type="NCBI Taxonomy" id="294746"/>
    <lineage>
        <taxon>Eukaryota</taxon>
        <taxon>Fungi</taxon>
        <taxon>Dikarya</taxon>
        <taxon>Ascomycota</taxon>
        <taxon>Saccharomycotina</taxon>
        <taxon>Pichiomycetes</taxon>
        <taxon>Debaryomycetaceae</taxon>
        <taxon>Meyerozyma</taxon>
    </lineage>
</organism>
<feature type="compositionally biased region" description="Basic and acidic residues" evidence="6">
    <location>
        <begin position="181"/>
        <end position="201"/>
    </location>
</feature>
<dbReference type="GO" id="GO:0000001">
    <property type="term" value="P:mitochondrion inheritance"/>
    <property type="evidence" value="ECO:0007669"/>
    <property type="project" value="EnsemblFungi"/>
</dbReference>
<dbReference type="KEGG" id="pgu:PGUG_05844"/>
<dbReference type="PROSITE" id="PS51746">
    <property type="entry name" value="PPM_2"/>
    <property type="match status" value="1"/>
</dbReference>
<feature type="region of interest" description="Disordered" evidence="6">
    <location>
        <begin position="1"/>
        <end position="33"/>
    </location>
</feature>
<protein>
    <recommendedName>
        <fullName evidence="7">PPM-type phosphatase domain-containing protein</fullName>
    </recommendedName>
</protein>
<dbReference type="GO" id="GO:0071852">
    <property type="term" value="P:fungal-type cell wall organization or biogenesis"/>
    <property type="evidence" value="ECO:0007669"/>
    <property type="project" value="EnsemblFungi"/>
</dbReference>
<dbReference type="GeneID" id="5123911"/>
<dbReference type="SMART" id="SM00332">
    <property type="entry name" value="PP2Cc"/>
    <property type="match status" value="1"/>
</dbReference>
<evidence type="ECO:0000259" key="7">
    <source>
        <dbReference type="PROSITE" id="PS51746"/>
    </source>
</evidence>
<dbReference type="PANTHER" id="PTHR13832:SF837">
    <property type="entry name" value="PROTEIN PHOSPHATASE 2C-LIKE DOMAIN-CONTAINING PROTEIN 1"/>
    <property type="match status" value="1"/>
</dbReference>
<dbReference type="RefSeq" id="XP_001482081.2">
    <property type="nucleotide sequence ID" value="XM_001482031.1"/>
</dbReference>
<dbReference type="FunCoup" id="A5DRE3">
    <property type="interactions" value="280"/>
</dbReference>
<evidence type="ECO:0000256" key="5">
    <source>
        <dbReference type="RuleBase" id="RU003465"/>
    </source>
</evidence>
<proteinExistence type="inferred from homology"/>
<evidence type="ECO:0000313" key="9">
    <source>
        <dbReference type="Proteomes" id="UP000001997"/>
    </source>
</evidence>
<dbReference type="OMA" id="IDDQEAC"/>
<dbReference type="PROSITE" id="PS01032">
    <property type="entry name" value="PPM_1"/>
    <property type="match status" value="1"/>
</dbReference>
<evidence type="ECO:0000256" key="6">
    <source>
        <dbReference type="SAM" id="MobiDB-lite"/>
    </source>
</evidence>
<gene>
    <name evidence="8" type="ORF">PGUG_05844</name>
</gene>
<dbReference type="Pfam" id="PF00481">
    <property type="entry name" value="PP2C"/>
    <property type="match status" value="2"/>
</dbReference>